<feature type="domain" description="Ribonuclease H1 N-terminal" evidence="2">
    <location>
        <begin position="224"/>
        <end position="267"/>
    </location>
</feature>
<comment type="caution">
    <text evidence="3">The sequence shown here is derived from an EMBL/GenBank/DDBJ whole genome shotgun (WGS) entry which is preliminary data.</text>
</comment>
<evidence type="ECO:0000256" key="1">
    <source>
        <dbReference type="SAM" id="MobiDB-lite"/>
    </source>
</evidence>
<proteinExistence type="predicted"/>
<dbReference type="AlphaFoldDB" id="A0A409W430"/>
<dbReference type="InterPro" id="IPR037056">
    <property type="entry name" value="RNase_H1_N_sf"/>
</dbReference>
<name>A0A409W430_9AGAR</name>
<dbReference type="InParanoid" id="A0A409W430"/>
<protein>
    <recommendedName>
        <fullName evidence="2">Ribonuclease H1 N-terminal domain-containing protein</fullName>
    </recommendedName>
</protein>
<evidence type="ECO:0000313" key="4">
    <source>
        <dbReference type="Proteomes" id="UP000284706"/>
    </source>
</evidence>
<feature type="region of interest" description="Disordered" evidence="1">
    <location>
        <begin position="61"/>
        <end position="95"/>
    </location>
</feature>
<reference evidence="3 4" key="1">
    <citation type="journal article" date="2018" name="Evol. Lett.">
        <title>Horizontal gene cluster transfer increased hallucinogenic mushroom diversity.</title>
        <authorList>
            <person name="Reynolds H.T."/>
            <person name="Vijayakumar V."/>
            <person name="Gluck-Thaler E."/>
            <person name="Korotkin H.B."/>
            <person name="Matheny P.B."/>
            <person name="Slot J.C."/>
        </authorList>
    </citation>
    <scope>NUCLEOTIDE SEQUENCE [LARGE SCALE GENOMIC DNA]</scope>
    <source>
        <strain evidence="3 4">SRW20</strain>
    </source>
</reference>
<dbReference type="InterPro" id="IPR009027">
    <property type="entry name" value="Ribosomal_bL9/RNase_H1_N"/>
</dbReference>
<gene>
    <name evidence="3" type="ORF">CVT26_015235</name>
</gene>
<dbReference type="SUPFAM" id="SSF55658">
    <property type="entry name" value="L9 N-domain-like"/>
    <property type="match status" value="1"/>
</dbReference>
<dbReference type="InterPro" id="IPR011320">
    <property type="entry name" value="RNase_H1_N"/>
</dbReference>
<organism evidence="3 4">
    <name type="scientific">Gymnopilus dilepis</name>
    <dbReference type="NCBI Taxonomy" id="231916"/>
    <lineage>
        <taxon>Eukaryota</taxon>
        <taxon>Fungi</taxon>
        <taxon>Dikarya</taxon>
        <taxon>Basidiomycota</taxon>
        <taxon>Agaricomycotina</taxon>
        <taxon>Agaricomycetes</taxon>
        <taxon>Agaricomycetidae</taxon>
        <taxon>Agaricales</taxon>
        <taxon>Agaricineae</taxon>
        <taxon>Hymenogastraceae</taxon>
        <taxon>Gymnopilus</taxon>
    </lineage>
</organism>
<dbReference type="Proteomes" id="UP000284706">
    <property type="component" value="Unassembled WGS sequence"/>
</dbReference>
<dbReference type="OrthoDB" id="2675575at2759"/>
<dbReference type="Gene3D" id="3.40.970.10">
    <property type="entry name" value="Ribonuclease H1, N-terminal domain"/>
    <property type="match status" value="1"/>
</dbReference>
<keyword evidence="4" id="KW-1185">Reference proteome</keyword>
<accession>A0A409W430</accession>
<sequence length="294" mass="32734">MTGPTGGILGGTLRALPDDLTIQTGSRTTARLLPTHLEIQTVVHNNELDNELNNELDNDAIEDGYNSDNGDGLESLVSGMSSNNGLQVPDTPPPLYTPTGIPMKKKYRPTPPGELMQFSGPCFIMMRAQETGVFPFNDRYLSRVAGMGRRAVWEYRRDADEARRLYTALYNAGLVSAEPFPNSPFANNAFDWVPDVNPPVVHRAPIQGFLPPPETLRPTQSMYKFYLVKKGEEVGIFGSWCEAAARINSLKGIGKAEWKRYSSWSRAYRMYRRAFYLDELSATPVVGGHFDVHA</sequence>
<dbReference type="STRING" id="231916.A0A409W430"/>
<evidence type="ECO:0000313" key="3">
    <source>
        <dbReference type="EMBL" id="PPQ73284.1"/>
    </source>
</evidence>
<dbReference type="EMBL" id="NHYE01005413">
    <property type="protein sequence ID" value="PPQ73284.1"/>
    <property type="molecule type" value="Genomic_DNA"/>
</dbReference>
<dbReference type="Pfam" id="PF01693">
    <property type="entry name" value="Cauli_VI"/>
    <property type="match status" value="1"/>
</dbReference>
<evidence type="ECO:0000259" key="2">
    <source>
        <dbReference type="Pfam" id="PF01693"/>
    </source>
</evidence>